<evidence type="ECO:0000313" key="2">
    <source>
        <dbReference type="EMBL" id="KRX90833.1"/>
    </source>
</evidence>
<dbReference type="Proteomes" id="UP000054815">
    <property type="component" value="Unassembled WGS sequence"/>
</dbReference>
<gene>
    <name evidence="1" type="ORF">T4E_10255</name>
    <name evidence="2" type="ORF">T4E_8271</name>
</gene>
<name>A0A0V0XDF4_TRIPS</name>
<dbReference type="EMBL" id="JYDU01000490">
    <property type="protein sequence ID" value="KRX86081.1"/>
    <property type="molecule type" value="Genomic_DNA"/>
</dbReference>
<dbReference type="EMBL" id="JYDU01000154">
    <property type="protein sequence ID" value="KRX90833.1"/>
    <property type="molecule type" value="Genomic_DNA"/>
</dbReference>
<evidence type="ECO:0000313" key="1">
    <source>
        <dbReference type="EMBL" id="KRX86081.1"/>
    </source>
</evidence>
<reference evidence="1 3" key="1">
    <citation type="submission" date="2015-01" db="EMBL/GenBank/DDBJ databases">
        <title>Evolution of Trichinella species and genotypes.</title>
        <authorList>
            <person name="Korhonen P.K."/>
            <person name="Edoardo P."/>
            <person name="Giuseppe L.R."/>
            <person name="Gasser R.B."/>
        </authorList>
    </citation>
    <scope>NUCLEOTIDE SEQUENCE [LARGE SCALE GENOMIC DNA]</scope>
    <source>
        <strain evidence="1">ISS141</strain>
    </source>
</reference>
<comment type="caution">
    <text evidence="1">The sequence shown here is derived from an EMBL/GenBank/DDBJ whole genome shotgun (WGS) entry which is preliminary data.</text>
</comment>
<accession>A0A0V0XDF4</accession>
<sequence>MLMLPLLSHSSVNLLVSFSSSDFSVRSHAVSCAVWLRPIFSASVVDNATVRCFIDGHAITAPEWRTTSRNVSTIISVIAPVGIRIHGECLYTNFTPFIYFKYQKIRLTAVQCAFPGLSEKQLTIPREYLVDNFDSNKPGSRRLLCMNLDSVKRCFHAFAVRHSELMQRFLNVLLLGKRQRAIFNVLHDSDS</sequence>
<organism evidence="1 3">
    <name type="scientific">Trichinella pseudospiralis</name>
    <name type="common">Parasitic roundworm</name>
    <dbReference type="NCBI Taxonomy" id="6337"/>
    <lineage>
        <taxon>Eukaryota</taxon>
        <taxon>Metazoa</taxon>
        <taxon>Ecdysozoa</taxon>
        <taxon>Nematoda</taxon>
        <taxon>Enoplea</taxon>
        <taxon>Dorylaimia</taxon>
        <taxon>Trichinellida</taxon>
        <taxon>Trichinellidae</taxon>
        <taxon>Trichinella</taxon>
    </lineage>
</organism>
<evidence type="ECO:0000313" key="3">
    <source>
        <dbReference type="Proteomes" id="UP000054815"/>
    </source>
</evidence>
<dbReference type="AlphaFoldDB" id="A0A0V0XDF4"/>
<protein>
    <submittedName>
        <fullName evidence="1">Uncharacterized protein</fullName>
    </submittedName>
</protein>
<proteinExistence type="predicted"/>